<proteinExistence type="predicted"/>
<evidence type="ECO:0000259" key="2">
    <source>
        <dbReference type="PROSITE" id="PS51635"/>
    </source>
</evidence>
<dbReference type="SUPFAM" id="SSF52151">
    <property type="entry name" value="FabD/lysophospholipase-like"/>
    <property type="match status" value="1"/>
</dbReference>
<reference evidence="3" key="1">
    <citation type="journal article" date="2020" name="Nature">
        <title>Giant virus diversity and host interactions through global metagenomics.</title>
        <authorList>
            <person name="Schulz F."/>
            <person name="Roux S."/>
            <person name="Paez-Espino D."/>
            <person name="Jungbluth S."/>
            <person name="Walsh D.A."/>
            <person name="Denef V.J."/>
            <person name="McMahon K.D."/>
            <person name="Konstantinidis K.T."/>
            <person name="Eloe-Fadrosh E.A."/>
            <person name="Kyrpides N.C."/>
            <person name="Woyke T."/>
        </authorList>
    </citation>
    <scope>NUCLEOTIDE SEQUENCE</scope>
    <source>
        <strain evidence="3">GVMAG-S-1102113-118</strain>
    </source>
</reference>
<accession>A0A6C0KDX6</accession>
<dbReference type="GO" id="GO:0006629">
    <property type="term" value="P:lipid metabolic process"/>
    <property type="evidence" value="ECO:0007669"/>
    <property type="project" value="UniProtKB-KW"/>
</dbReference>
<evidence type="ECO:0000256" key="1">
    <source>
        <dbReference type="ARBA" id="ARBA00023098"/>
    </source>
</evidence>
<keyword evidence="1" id="KW-0443">Lipid metabolism</keyword>
<organism evidence="3">
    <name type="scientific">viral metagenome</name>
    <dbReference type="NCBI Taxonomy" id="1070528"/>
    <lineage>
        <taxon>unclassified sequences</taxon>
        <taxon>metagenomes</taxon>
        <taxon>organismal metagenomes</taxon>
    </lineage>
</organism>
<dbReference type="PROSITE" id="PS51635">
    <property type="entry name" value="PNPLA"/>
    <property type="match status" value="1"/>
</dbReference>
<dbReference type="PANTHER" id="PTHR46394">
    <property type="entry name" value="ANNEXIN"/>
    <property type="match status" value="1"/>
</dbReference>
<protein>
    <recommendedName>
        <fullName evidence="2">PNPLA domain-containing protein</fullName>
    </recommendedName>
</protein>
<dbReference type="PANTHER" id="PTHR46394:SF1">
    <property type="entry name" value="PNPLA DOMAIN-CONTAINING PROTEIN"/>
    <property type="match status" value="1"/>
</dbReference>
<evidence type="ECO:0000313" key="3">
    <source>
        <dbReference type="EMBL" id="QHU14528.1"/>
    </source>
</evidence>
<dbReference type="InterPro" id="IPR052580">
    <property type="entry name" value="Lipid_Hydrolase"/>
</dbReference>
<dbReference type="EMBL" id="MN740841">
    <property type="protein sequence ID" value="QHU14528.1"/>
    <property type="molecule type" value="Genomic_DNA"/>
</dbReference>
<feature type="domain" description="PNPLA" evidence="2">
    <location>
        <begin position="5"/>
        <end position="182"/>
    </location>
</feature>
<sequence>MVRNLVLAGGGFNAYTILGGLDELHSRGDLDDLECLAGASAGAILSVFLALGITPREICDFPQEVNAQCLVKPDPQALLTTGNFLSSEPIRVALTNLLGRFPDIVTLEDIRTRMGKDVTIVATDLETGSPVYFDADTAVQHSIVDLLMASASLPLVFEPAVVGSRTFWDGCVSDPLPIQLYPVDGTLVVDLYYETAGVSLLLRFARMGSDAITRMKHEYHADYRTVVLTKPTSLRKKGSVLECSTADKLSMFLSGQQQMLKILKKDIN</sequence>
<name>A0A6C0KDX6_9ZZZZ</name>
<dbReference type="Gene3D" id="3.40.1090.10">
    <property type="entry name" value="Cytosolic phospholipase A2 catalytic domain"/>
    <property type="match status" value="2"/>
</dbReference>
<dbReference type="AlphaFoldDB" id="A0A6C0KDX6"/>
<dbReference type="InterPro" id="IPR002641">
    <property type="entry name" value="PNPLA_dom"/>
</dbReference>
<dbReference type="Pfam" id="PF01734">
    <property type="entry name" value="Patatin"/>
    <property type="match status" value="1"/>
</dbReference>
<dbReference type="InterPro" id="IPR016035">
    <property type="entry name" value="Acyl_Trfase/lysoPLipase"/>
</dbReference>